<dbReference type="InterPro" id="IPR014048">
    <property type="entry name" value="MethylDNA_cys_MeTrfase_DNA-bd"/>
</dbReference>
<keyword evidence="7" id="KW-0805">Transcription regulation</keyword>
<evidence type="ECO:0000256" key="8">
    <source>
        <dbReference type="ARBA" id="ARBA00023163"/>
    </source>
</evidence>
<dbReference type="InterPro" id="IPR018060">
    <property type="entry name" value="HTH_AraC"/>
</dbReference>
<evidence type="ECO:0000256" key="7">
    <source>
        <dbReference type="ARBA" id="ARBA00023015"/>
    </source>
</evidence>
<organism evidence="12 13">
    <name type="scientific">Leptospira yanagawae serovar Saopaulo str. Sao Paulo = ATCC 700523</name>
    <dbReference type="NCBI Taxonomy" id="1249483"/>
    <lineage>
        <taxon>Bacteria</taxon>
        <taxon>Pseudomonadati</taxon>
        <taxon>Spirochaetota</taxon>
        <taxon>Spirochaetia</taxon>
        <taxon>Leptospirales</taxon>
        <taxon>Leptospiraceae</taxon>
        <taxon>Leptospira</taxon>
    </lineage>
</organism>
<dbReference type="InterPro" id="IPR036217">
    <property type="entry name" value="MethylDNA_cys_MeTrfase_DNAb"/>
</dbReference>
<dbReference type="InterPro" id="IPR001497">
    <property type="entry name" value="MethylDNA_cys_MeTrfase_AS"/>
</dbReference>
<evidence type="ECO:0000256" key="6">
    <source>
        <dbReference type="ARBA" id="ARBA00022763"/>
    </source>
</evidence>
<comment type="catalytic activity">
    <reaction evidence="1">
        <text>a 4-O-methyl-thymidine in DNA + L-cysteinyl-[protein] = a thymidine in DNA + S-methyl-L-cysteinyl-[protein]</text>
        <dbReference type="Rhea" id="RHEA:53428"/>
        <dbReference type="Rhea" id="RHEA-COMP:10131"/>
        <dbReference type="Rhea" id="RHEA-COMP:10132"/>
        <dbReference type="Rhea" id="RHEA-COMP:13555"/>
        <dbReference type="Rhea" id="RHEA-COMP:13556"/>
        <dbReference type="ChEBI" id="CHEBI:29950"/>
        <dbReference type="ChEBI" id="CHEBI:82612"/>
        <dbReference type="ChEBI" id="CHEBI:137386"/>
        <dbReference type="ChEBI" id="CHEBI:137387"/>
        <dbReference type="EC" id="2.1.1.63"/>
    </reaction>
</comment>
<keyword evidence="5 12" id="KW-0808">Transferase</keyword>
<dbReference type="STRING" id="1249483.LEP1GSC202_0264"/>
<dbReference type="CDD" id="cd06445">
    <property type="entry name" value="ATase"/>
    <property type="match status" value="1"/>
</dbReference>
<evidence type="ECO:0000313" key="12">
    <source>
        <dbReference type="EMBL" id="EOQ87053.1"/>
    </source>
</evidence>
<keyword evidence="6" id="KW-0227">DNA damage</keyword>
<dbReference type="GO" id="GO:0043565">
    <property type="term" value="F:sequence-specific DNA binding"/>
    <property type="evidence" value="ECO:0007669"/>
    <property type="project" value="InterPro"/>
</dbReference>
<comment type="caution">
    <text evidence="12">The sequence shown here is derived from an EMBL/GenBank/DDBJ whole genome shotgun (WGS) entry which is preliminary data.</text>
</comment>
<dbReference type="PANTHER" id="PTHR10815:SF13">
    <property type="entry name" value="METHYLATED-DNA--PROTEIN-CYSTEINE METHYLTRANSFERASE"/>
    <property type="match status" value="1"/>
</dbReference>
<evidence type="ECO:0000256" key="10">
    <source>
        <dbReference type="ARBA" id="ARBA00049348"/>
    </source>
</evidence>
<evidence type="ECO:0000256" key="1">
    <source>
        <dbReference type="ARBA" id="ARBA00001286"/>
    </source>
</evidence>
<dbReference type="SMART" id="SM00342">
    <property type="entry name" value="HTH_ARAC"/>
    <property type="match status" value="1"/>
</dbReference>
<comment type="catalytic activity">
    <reaction evidence="10">
        <text>a 6-O-methyl-2'-deoxyguanosine in DNA + L-cysteinyl-[protein] = S-methyl-L-cysteinyl-[protein] + a 2'-deoxyguanosine in DNA</text>
        <dbReference type="Rhea" id="RHEA:24000"/>
        <dbReference type="Rhea" id="RHEA-COMP:10131"/>
        <dbReference type="Rhea" id="RHEA-COMP:10132"/>
        <dbReference type="Rhea" id="RHEA-COMP:11367"/>
        <dbReference type="Rhea" id="RHEA-COMP:11368"/>
        <dbReference type="ChEBI" id="CHEBI:29950"/>
        <dbReference type="ChEBI" id="CHEBI:82612"/>
        <dbReference type="ChEBI" id="CHEBI:85445"/>
        <dbReference type="ChEBI" id="CHEBI:85448"/>
        <dbReference type="EC" id="2.1.1.63"/>
    </reaction>
</comment>
<protein>
    <recommendedName>
        <fullName evidence="3">methylated-DNA--[protein]-cysteine S-methyltransferase</fullName>
        <ecNumber evidence="3">2.1.1.63</ecNumber>
    </recommendedName>
</protein>
<sequence length="298" mass="33614">MVFQEKQYKLIQNSIEYIVNHYETQPNLETLASLSGLSPSHFQKLFLSYVGVSPKQFLASVTITHAKRIVKKRPILDTSYDLGLSGTGRLYDLFIKWEGMTPGVYKSGGKGLSLFYETIQTIFGEMFIVSSEIGVQSLQFVSSHEEKEILLQSLKEEFPNADWIESDGNRDLHKTVKEYLQTFSPPNKRIQLSLVGTPFQLKVWQSLLKIPMGENRNYGEIAKSIGAPKASRAVGSAIGKNPIAFLIPCHRVIQSSGLFGGYRWDPKRKEILLIWENAKTNSIESLSHLMGDESSVRH</sequence>
<feature type="domain" description="HTH araC/xylS-type" evidence="11">
    <location>
        <begin position="12"/>
        <end position="108"/>
    </location>
</feature>
<dbReference type="GO" id="GO:0032259">
    <property type="term" value="P:methylation"/>
    <property type="evidence" value="ECO:0007669"/>
    <property type="project" value="UniProtKB-KW"/>
</dbReference>
<keyword evidence="4 12" id="KW-0489">Methyltransferase</keyword>
<dbReference type="EC" id="2.1.1.63" evidence="3"/>
<accession>A0A5E8H8E9</accession>
<dbReference type="Proteomes" id="UP000013996">
    <property type="component" value="Unassembled WGS sequence"/>
</dbReference>
<dbReference type="Pfam" id="PF01035">
    <property type="entry name" value="DNA_binding_1"/>
    <property type="match status" value="1"/>
</dbReference>
<dbReference type="NCBIfam" id="TIGR00589">
    <property type="entry name" value="ogt"/>
    <property type="match status" value="1"/>
</dbReference>
<dbReference type="SUPFAM" id="SSF46689">
    <property type="entry name" value="Homeodomain-like"/>
    <property type="match status" value="1"/>
</dbReference>
<dbReference type="SUPFAM" id="SSF53155">
    <property type="entry name" value="Methylated DNA-protein cysteine methyltransferase domain"/>
    <property type="match status" value="1"/>
</dbReference>
<proteinExistence type="inferred from homology"/>
<dbReference type="OrthoDB" id="9802228at2"/>
<dbReference type="EMBL" id="AOGX02000047">
    <property type="protein sequence ID" value="EOQ87053.1"/>
    <property type="molecule type" value="Genomic_DNA"/>
</dbReference>
<dbReference type="PROSITE" id="PS00374">
    <property type="entry name" value="MGMT"/>
    <property type="match status" value="1"/>
</dbReference>
<dbReference type="GO" id="GO:0006281">
    <property type="term" value="P:DNA repair"/>
    <property type="evidence" value="ECO:0007669"/>
    <property type="project" value="UniProtKB-KW"/>
</dbReference>
<dbReference type="InterPro" id="IPR036631">
    <property type="entry name" value="MGMT_N_sf"/>
</dbReference>
<evidence type="ECO:0000256" key="2">
    <source>
        <dbReference type="ARBA" id="ARBA00008711"/>
    </source>
</evidence>
<dbReference type="Gene3D" id="1.10.10.10">
    <property type="entry name" value="Winged helix-like DNA-binding domain superfamily/Winged helix DNA-binding domain"/>
    <property type="match status" value="1"/>
</dbReference>
<evidence type="ECO:0000256" key="4">
    <source>
        <dbReference type="ARBA" id="ARBA00022603"/>
    </source>
</evidence>
<comment type="similarity">
    <text evidence="2">Belongs to the MGMT family.</text>
</comment>
<dbReference type="InterPro" id="IPR009057">
    <property type="entry name" value="Homeodomain-like_sf"/>
</dbReference>
<dbReference type="Pfam" id="PF12833">
    <property type="entry name" value="HTH_18"/>
    <property type="match status" value="1"/>
</dbReference>
<dbReference type="RefSeq" id="WP_015679419.1">
    <property type="nucleotide sequence ID" value="NZ_AOGX02000047.1"/>
</dbReference>
<keyword evidence="9" id="KW-0234">DNA repair</keyword>
<evidence type="ECO:0000256" key="5">
    <source>
        <dbReference type="ARBA" id="ARBA00022679"/>
    </source>
</evidence>
<dbReference type="FunFam" id="1.10.10.10:FF:000214">
    <property type="entry name" value="Methylated-DNA--protein-cysteine methyltransferase"/>
    <property type="match status" value="1"/>
</dbReference>
<dbReference type="InterPro" id="IPR036388">
    <property type="entry name" value="WH-like_DNA-bd_sf"/>
</dbReference>
<dbReference type="SUPFAM" id="SSF46767">
    <property type="entry name" value="Methylated DNA-protein cysteine methyltransferase, C-terminal domain"/>
    <property type="match status" value="1"/>
</dbReference>
<dbReference type="GO" id="GO:0003700">
    <property type="term" value="F:DNA-binding transcription factor activity"/>
    <property type="evidence" value="ECO:0007669"/>
    <property type="project" value="InterPro"/>
</dbReference>
<gene>
    <name evidence="12" type="ORF">LEP1GSC202_0264</name>
</gene>
<evidence type="ECO:0000313" key="13">
    <source>
        <dbReference type="Proteomes" id="UP000013996"/>
    </source>
</evidence>
<reference evidence="12 13" key="1">
    <citation type="submission" date="2013-04" db="EMBL/GenBank/DDBJ databases">
        <authorList>
            <person name="Harkins D.M."/>
            <person name="Durkin A.S."/>
            <person name="Brinkac L.M."/>
            <person name="Haft D.H."/>
            <person name="Selengut J.D."/>
            <person name="Sanka R."/>
            <person name="DePew J."/>
            <person name="Purushe J."/>
            <person name="Hartskeerl R.A."/>
            <person name="Ahmed A."/>
            <person name="van der Linden H."/>
            <person name="Goris M.G.A."/>
            <person name="Vinetz J.M."/>
            <person name="Sutton G.G."/>
            <person name="Nierman W.C."/>
            <person name="Fouts D.E."/>
        </authorList>
    </citation>
    <scope>NUCLEOTIDE SEQUENCE [LARGE SCALE GENOMIC DNA]</scope>
    <source>
        <strain evidence="12 13">Sao Paulo</strain>
    </source>
</reference>
<dbReference type="PANTHER" id="PTHR10815">
    <property type="entry name" value="METHYLATED-DNA--PROTEIN-CYSTEINE METHYLTRANSFERASE"/>
    <property type="match status" value="1"/>
</dbReference>
<name>A0A5E8H8E9_9LEPT</name>
<dbReference type="Gene3D" id="1.10.10.60">
    <property type="entry name" value="Homeodomain-like"/>
    <property type="match status" value="1"/>
</dbReference>
<evidence type="ECO:0000256" key="3">
    <source>
        <dbReference type="ARBA" id="ARBA00011918"/>
    </source>
</evidence>
<dbReference type="Gene3D" id="3.30.160.70">
    <property type="entry name" value="Methylated DNA-protein cysteine methyltransferase domain"/>
    <property type="match status" value="1"/>
</dbReference>
<dbReference type="PROSITE" id="PS01124">
    <property type="entry name" value="HTH_ARAC_FAMILY_2"/>
    <property type="match status" value="1"/>
</dbReference>
<dbReference type="GO" id="GO:0003908">
    <property type="term" value="F:methylated-DNA-[protein]-cysteine S-methyltransferase activity"/>
    <property type="evidence" value="ECO:0007669"/>
    <property type="project" value="UniProtKB-EC"/>
</dbReference>
<evidence type="ECO:0000259" key="11">
    <source>
        <dbReference type="PROSITE" id="PS01124"/>
    </source>
</evidence>
<dbReference type="AlphaFoldDB" id="A0A5E8H8E9"/>
<evidence type="ECO:0000256" key="9">
    <source>
        <dbReference type="ARBA" id="ARBA00023204"/>
    </source>
</evidence>
<keyword evidence="8" id="KW-0804">Transcription</keyword>